<name>A0A2L2XM15_9FIRM</name>
<dbReference type="Proteomes" id="UP000239549">
    <property type="component" value="Unassembled WGS sequence"/>
</dbReference>
<proteinExistence type="predicted"/>
<evidence type="ECO:0000313" key="2">
    <source>
        <dbReference type="EMBL" id="GBF34991.1"/>
    </source>
</evidence>
<sequence length="467" mass="54558">MNGKLHSLTDVLKKTLFFFETMTVAEMAPHVQKIILRDFNGVQAEDKVSRCLKQNRCFEENGSGQWSLNLEGERDNDSFYAILLKRQQPMSIKEVYRGGSKNKRKFKSMVSEVAGLISDGRFIQLSNGYWGLTEWEVETGRYSLKQLVIKALKTHPGGLSANQAYELVNSWKPTTIKAIEGVLEKFPYFEKVGDGVWSYNSAGQIAYDALTKRFLVSLTRQRERWVKERDKRNGKQAAIERQLREIESAYRETAAALALKMEESGRQEQLVTQMAEKDLLLSLRKKEIFRYREHIMKLEAKSNSILYQCRLWVKKARDGEEDNRKLREALRKNQTSLETLFTKLQQYKEKDRENKARLVELKDRHATRVAELQTEIVELKNKLDRTLEIAVHEERGLKEEINSLSNDLKEALETRDEAQRNLRFAQQELNRHKEEKKNIESRVNNPLVRMAMRIYSWFGGYKNYTAS</sequence>
<reference evidence="3" key="1">
    <citation type="submission" date="2018-02" db="EMBL/GenBank/DDBJ databases">
        <title>Genome sequence of Desulfocucumis palustris strain NAW-5.</title>
        <authorList>
            <person name="Watanabe M."/>
            <person name="Kojima H."/>
            <person name="Fukui M."/>
        </authorList>
    </citation>
    <scope>NUCLEOTIDE SEQUENCE [LARGE SCALE GENOMIC DNA]</scope>
    <source>
        <strain evidence="3">NAW-5</strain>
    </source>
</reference>
<dbReference type="EMBL" id="BFAV01000155">
    <property type="protein sequence ID" value="GBF34991.1"/>
    <property type="molecule type" value="Genomic_DNA"/>
</dbReference>
<dbReference type="InterPro" id="IPR038087">
    <property type="entry name" value="RNAP_delta_N_dom_sf"/>
</dbReference>
<organism evidence="2 3">
    <name type="scientific">Desulfocucumis palustris</name>
    <dbReference type="NCBI Taxonomy" id="1898651"/>
    <lineage>
        <taxon>Bacteria</taxon>
        <taxon>Bacillati</taxon>
        <taxon>Bacillota</taxon>
        <taxon>Clostridia</taxon>
        <taxon>Eubacteriales</taxon>
        <taxon>Desulfocucumaceae</taxon>
        <taxon>Desulfocucumis</taxon>
    </lineage>
</organism>
<dbReference type="RefSeq" id="WP_104373130.1">
    <property type="nucleotide sequence ID" value="NZ_BFAV01000155.1"/>
</dbReference>
<gene>
    <name evidence="2" type="ORF">DCCM_4112</name>
</gene>
<keyword evidence="1" id="KW-0175">Coiled coil</keyword>
<dbReference type="AlphaFoldDB" id="A0A2L2XM15"/>
<accession>A0A2L2XM15</accession>
<protein>
    <recommendedName>
        <fullName evidence="4">Phage-shock protein</fullName>
    </recommendedName>
</protein>
<dbReference type="Gene3D" id="1.10.10.1250">
    <property type="entry name" value="RNA polymerase, subunit delta, N-terminal domain"/>
    <property type="match status" value="1"/>
</dbReference>
<comment type="caution">
    <text evidence="2">The sequence shown here is derived from an EMBL/GenBank/DDBJ whole genome shotgun (WGS) entry which is preliminary data.</text>
</comment>
<feature type="coiled-coil region" evidence="1">
    <location>
        <begin position="344"/>
        <end position="442"/>
    </location>
</feature>
<keyword evidence="3" id="KW-1185">Reference proteome</keyword>
<evidence type="ECO:0008006" key="4">
    <source>
        <dbReference type="Google" id="ProtNLM"/>
    </source>
</evidence>
<dbReference type="OrthoDB" id="1719569at2"/>
<evidence type="ECO:0000313" key="3">
    <source>
        <dbReference type="Proteomes" id="UP000239549"/>
    </source>
</evidence>
<evidence type="ECO:0000256" key="1">
    <source>
        <dbReference type="SAM" id="Coils"/>
    </source>
</evidence>